<evidence type="ECO:0000313" key="1">
    <source>
        <dbReference type="EMBL" id="SIS85407.1"/>
    </source>
</evidence>
<gene>
    <name evidence="1" type="ORF">SAMN05421766_104394</name>
</gene>
<comment type="caution">
    <text evidence="1">The sequence shown here is derived from an EMBL/GenBank/DDBJ whole genome shotgun (WGS) entry which is preliminary data.</text>
</comment>
<dbReference type="EMBL" id="FTOB01000004">
    <property type="protein sequence ID" value="SIS85407.1"/>
    <property type="molecule type" value="Genomic_DNA"/>
</dbReference>
<proteinExistence type="predicted"/>
<dbReference type="RefSeq" id="WP_076455906.1">
    <property type="nucleotide sequence ID" value="NZ_FTOB01000004.1"/>
</dbReference>
<evidence type="ECO:0000313" key="2">
    <source>
        <dbReference type="Proteomes" id="UP000185728"/>
    </source>
</evidence>
<name>A0ABY1L027_9FLAO</name>
<dbReference type="Proteomes" id="UP000185728">
    <property type="component" value="Unassembled WGS sequence"/>
</dbReference>
<organism evidence="1 2">
    <name type="scientific">Zobellia uliginosa</name>
    <dbReference type="NCBI Taxonomy" id="143224"/>
    <lineage>
        <taxon>Bacteria</taxon>
        <taxon>Pseudomonadati</taxon>
        <taxon>Bacteroidota</taxon>
        <taxon>Flavobacteriia</taxon>
        <taxon>Flavobacteriales</taxon>
        <taxon>Flavobacteriaceae</taxon>
        <taxon>Zobellia</taxon>
    </lineage>
</organism>
<protein>
    <recommendedName>
        <fullName evidence="3">Peptidase family M48</fullName>
    </recommendedName>
</protein>
<reference evidence="1 2" key="1">
    <citation type="submission" date="2017-01" db="EMBL/GenBank/DDBJ databases">
        <authorList>
            <person name="Varghese N."/>
            <person name="Submissions S."/>
        </authorList>
    </citation>
    <scope>NUCLEOTIDE SEQUENCE [LARGE SCALE GENOMIC DNA]</scope>
    <source>
        <strain evidence="1 2">DSM 2061</strain>
    </source>
</reference>
<sequence length="192" mass="22142">MAFVPLNAQHLVPDAIKEEAGIALSHYPELADTPITFKIVKKIKQSTMRAQPKFNSLIKGRQKRAYVILISEHIKISNQVFLTQDVPKDIMIGWLGHELGHVMDYRERSTLNLIWFGLKYYFSGAYIKEAERAADTFAVAHGMHEYILKTKRFILENADIEEKYKARIRRYYLSPEEIMAIVKKREASGPSS</sequence>
<evidence type="ECO:0008006" key="3">
    <source>
        <dbReference type="Google" id="ProtNLM"/>
    </source>
</evidence>
<keyword evidence="2" id="KW-1185">Reference proteome</keyword>
<accession>A0ABY1L027</accession>